<comment type="cofactor">
    <cofactor evidence="1">
        <name>(6R)-5,10-methylene-5,6,7,8-tetrahydrofolate</name>
        <dbReference type="ChEBI" id="CHEBI:15636"/>
    </cofactor>
</comment>
<dbReference type="PROSITE" id="PS51645">
    <property type="entry name" value="PHR_CRY_ALPHA_BETA"/>
    <property type="match status" value="1"/>
</dbReference>
<dbReference type="PANTHER" id="PTHR11455:SF9">
    <property type="entry name" value="CRYPTOCHROME CIRCADIAN CLOCK 5 ISOFORM X1"/>
    <property type="match status" value="1"/>
</dbReference>
<keyword evidence="4 7" id="KW-0285">Flavoprotein</keyword>
<comment type="similarity">
    <text evidence="3">Belongs to the DNA photolyase class-1 family.</text>
</comment>
<dbReference type="SUPFAM" id="SSF48173">
    <property type="entry name" value="Cryptochrome/photolyase FAD-binding domain"/>
    <property type="match status" value="1"/>
</dbReference>
<evidence type="ECO:0000256" key="3">
    <source>
        <dbReference type="ARBA" id="ARBA00005862"/>
    </source>
</evidence>
<dbReference type="PANTHER" id="PTHR11455">
    <property type="entry name" value="CRYPTOCHROME"/>
    <property type="match status" value="1"/>
</dbReference>
<feature type="domain" description="Photolyase/cryptochrome alpha/beta" evidence="8">
    <location>
        <begin position="1"/>
        <end position="142"/>
    </location>
</feature>
<evidence type="ECO:0000259" key="8">
    <source>
        <dbReference type="PROSITE" id="PS51645"/>
    </source>
</evidence>
<evidence type="ECO:0000313" key="10">
    <source>
        <dbReference type="Proteomes" id="UP000191820"/>
    </source>
</evidence>
<accession>A0ABN4YKV0</accession>
<evidence type="ECO:0000256" key="6">
    <source>
        <dbReference type="ARBA" id="ARBA00022991"/>
    </source>
</evidence>
<comment type="similarity">
    <text evidence="7">Belongs to the DNA photolyase family.</text>
</comment>
<reference evidence="9 10" key="1">
    <citation type="submission" date="2017-03" db="EMBL/GenBank/DDBJ databases">
        <title>Genome sequencing of Shewanella japonica KCTC 22435.</title>
        <authorList>
            <person name="Kim K.M."/>
        </authorList>
    </citation>
    <scope>NUCLEOTIDE SEQUENCE [LARGE SCALE GENOMIC DNA]</scope>
    <source>
        <strain evidence="9 10">KCTC 22435</strain>
    </source>
</reference>
<protein>
    <submittedName>
        <fullName evidence="9">Deoxyribodipyrimidine photo-lyase type I</fullName>
    </submittedName>
</protein>
<keyword evidence="10" id="KW-1185">Reference proteome</keyword>
<dbReference type="InterPro" id="IPR002081">
    <property type="entry name" value="Cryptochrome/DNA_photolyase_1"/>
</dbReference>
<dbReference type="PRINTS" id="PR00147">
    <property type="entry name" value="DNAPHOTLYASE"/>
</dbReference>
<evidence type="ECO:0000256" key="4">
    <source>
        <dbReference type="ARBA" id="ARBA00022630"/>
    </source>
</evidence>
<dbReference type="InterPro" id="IPR036155">
    <property type="entry name" value="Crypto/Photolyase_N_sf"/>
</dbReference>
<keyword evidence="6 7" id="KW-0157">Chromophore</keyword>
<dbReference type="InterPro" id="IPR014729">
    <property type="entry name" value="Rossmann-like_a/b/a_fold"/>
</dbReference>
<gene>
    <name evidence="9" type="ORF">SJ2017_1165</name>
</gene>
<dbReference type="Proteomes" id="UP000191820">
    <property type="component" value="Chromosome"/>
</dbReference>
<dbReference type="Gene3D" id="1.10.579.10">
    <property type="entry name" value="DNA Cyclobutane Dipyrimidine Photolyase, subunit A, domain 3"/>
    <property type="match status" value="1"/>
</dbReference>
<dbReference type="InterPro" id="IPR036134">
    <property type="entry name" value="Crypto/Photolyase_FAD-like_sf"/>
</dbReference>
<dbReference type="Gene3D" id="1.25.40.80">
    <property type="match status" value="1"/>
</dbReference>
<organism evidence="9 10">
    <name type="scientific">Shewanella japonica</name>
    <dbReference type="NCBI Taxonomy" id="93973"/>
    <lineage>
        <taxon>Bacteria</taxon>
        <taxon>Pseudomonadati</taxon>
        <taxon>Pseudomonadota</taxon>
        <taxon>Gammaproteobacteria</taxon>
        <taxon>Alteromonadales</taxon>
        <taxon>Shewanellaceae</taxon>
        <taxon>Shewanella</taxon>
    </lineage>
</organism>
<comment type="cofactor">
    <cofactor evidence="2">
        <name>FAD</name>
        <dbReference type="ChEBI" id="CHEBI:57692"/>
    </cofactor>
</comment>
<keyword evidence="5 7" id="KW-0274">FAD</keyword>
<dbReference type="EMBL" id="CP020472">
    <property type="protein sequence ID" value="ARD21492.1"/>
    <property type="molecule type" value="Genomic_DNA"/>
</dbReference>
<dbReference type="SUPFAM" id="SSF52425">
    <property type="entry name" value="Cryptochrome/photolyase, N-terminal domain"/>
    <property type="match status" value="1"/>
</dbReference>
<dbReference type="InterPro" id="IPR005101">
    <property type="entry name" value="Cryptochr/Photolyase_FAD-bd"/>
</dbReference>
<evidence type="ECO:0000313" key="9">
    <source>
        <dbReference type="EMBL" id="ARD21492.1"/>
    </source>
</evidence>
<dbReference type="Pfam" id="PF03441">
    <property type="entry name" value="FAD_binding_7"/>
    <property type="match status" value="1"/>
</dbReference>
<evidence type="ECO:0000256" key="1">
    <source>
        <dbReference type="ARBA" id="ARBA00001932"/>
    </source>
</evidence>
<dbReference type="NCBIfam" id="NF007955">
    <property type="entry name" value="PRK10674.1"/>
    <property type="match status" value="1"/>
</dbReference>
<dbReference type="InterPro" id="IPR018394">
    <property type="entry name" value="DNA_photolyase_1_CS_C"/>
</dbReference>
<evidence type="ECO:0000256" key="5">
    <source>
        <dbReference type="ARBA" id="ARBA00022827"/>
    </source>
</evidence>
<dbReference type="PROSITE" id="PS00394">
    <property type="entry name" value="DNA_PHOTOLYASES_1_1"/>
    <property type="match status" value="1"/>
</dbReference>
<dbReference type="InterPro" id="IPR006050">
    <property type="entry name" value="DNA_photolyase_N"/>
</dbReference>
<proteinExistence type="inferred from homology"/>
<sequence length="487" mass="55731">MKTLIWFRQDLRLADNLALCEAFAYAKSALSSPIKANNEQVEALYVVSTEQWRRHDVAPIQIDFIERHVNILAKGLATLGVKLHVVHLPLFDDVVEWMPSFLAQHQIEKVFATQEPEINERQRDEKLLKLRLPIDFVAQDCIVNAGCVNNLSGQMYKVFTPFSKKWREITASMAIAPLAVPKPIAAALPEPSAIVFDAEKKSSHLWRAGEGEAKRILEQFCSQSIQDYQLERDFPALDSTSKLSPYLAIGVISAKQCLASALNRFPEALVDDTSPAKTWINELAWREFYRHLLVAFPRLSKEKSFNEKGDSVQWRNNIEEFSAWCEGRTGYPIVDAAMRQLNQTGWMHNRLRMVVASFLTKHLLVDWRWGERYFRQHLIDGDLAANNGGWQWSAGTGCDAQPYFRVFNPMNQSSKFDPDASFIKHYVPELKDALLKTIHQPTFTKDTQMFDDLFSDKQAKSVNYPSPIVEHSFARKRAIEVLSSLKR</sequence>
<dbReference type="Pfam" id="PF00875">
    <property type="entry name" value="DNA_photolyase"/>
    <property type="match status" value="1"/>
</dbReference>
<name>A0ABN4YKV0_9GAMM</name>
<evidence type="ECO:0000256" key="2">
    <source>
        <dbReference type="ARBA" id="ARBA00001974"/>
    </source>
</evidence>
<evidence type="ECO:0000256" key="7">
    <source>
        <dbReference type="RuleBase" id="RU004182"/>
    </source>
</evidence>
<dbReference type="Gene3D" id="3.40.50.620">
    <property type="entry name" value="HUPs"/>
    <property type="match status" value="1"/>
</dbReference>
<dbReference type="PROSITE" id="PS00691">
    <property type="entry name" value="DNA_PHOTOLYASES_1_2"/>
    <property type="match status" value="1"/>
</dbReference>